<dbReference type="RefSeq" id="XP_030068510.1">
    <property type="nucleotide sequence ID" value="XM_030212650.1"/>
</dbReference>
<accession>A0A6P7YZ13</accession>
<protein>
    <submittedName>
        <fullName evidence="18">Toll-like receptor 13</fullName>
    </submittedName>
</protein>
<dbReference type="InterPro" id="IPR035897">
    <property type="entry name" value="Toll_tir_struct_dom_sf"/>
</dbReference>
<evidence type="ECO:0000256" key="8">
    <source>
        <dbReference type="ARBA" id="ARBA00022859"/>
    </source>
</evidence>
<dbReference type="SMART" id="SM00365">
    <property type="entry name" value="LRR_SD22"/>
    <property type="match status" value="7"/>
</dbReference>
<dbReference type="Pfam" id="PF13855">
    <property type="entry name" value="LRR_8"/>
    <property type="match status" value="6"/>
</dbReference>
<evidence type="ECO:0000256" key="5">
    <source>
        <dbReference type="ARBA" id="ARBA00022692"/>
    </source>
</evidence>
<dbReference type="InterPro" id="IPR001611">
    <property type="entry name" value="Leu-rich_rpt"/>
</dbReference>
<comment type="subcellular location">
    <subcellularLocation>
        <location evidence="1">Membrane</location>
        <topology evidence="1">Single-pass type I membrane protein</topology>
    </subcellularLocation>
</comment>
<dbReference type="GO" id="GO:0005886">
    <property type="term" value="C:plasma membrane"/>
    <property type="evidence" value="ECO:0007669"/>
    <property type="project" value="TreeGrafter"/>
</dbReference>
<dbReference type="PROSITE" id="PS51450">
    <property type="entry name" value="LRR"/>
    <property type="match status" value="4"/>
</dbReference>
<feature type="signal peptide" evidence="15">
    <location>
        <begin position="1"/>
        <end position="23"/>
    </location>
</feature>
<keyword evidence="4" id="KW-0433">Leucine-rich repeat</keyword>
<dbReference type="GO" id="GO:0006954">
    <property type="term" value="P:inflammatory response"/>
    <property type="evidence" value="ECO:0007669"/>
    <property type="project" value="UniProtKB-KW"/>
</dbReference>
<evidence type="ECO:0000256" key="9">
    <source>
        <dbReference type="ARBA" id="ARBA00022989"/>
    </source>
</evidence>
<dbReference type="KEGG" id="muo:115476334"/>
<dbReference type="Gene3D" id="3.40.50.10140">
    <property type="entry name" value="Toll/interleukin-1 receptor homology (TIR) domain"/>
    <property type="match status" value="1"/>
</dbReference>
<dbReference type="GO" id="GO:0007165">
    <property type="term" value="P:signal transduction"/>
    <property type="evidence" value="ECO:0007669"/>
    <property type="project" value="InterPro"/>
</dbReference>
<evidence type="ECO:0000256" key="14">
    <source>
        <dbReference type="SAM" id="Phobius"/>
    </source>
</evidence>
<dbReference type="Proteomes" id="UP000515156">
    <property type="component" value="Chromosome 8"/>
</dbReference>
<dbReference type="SUPFAM" id="SSF52058">
    <property type="entry name" value="L domain-like"/>
    <property type="match status" value="2"/>
</dbReference>
<keyword evidence="11" id="KW-0675">Receptor</keyword>
<evidence type="ECO:0000256" key="1">
    <source>
        <dbReference type="ARBA" id="ARBA00004479"/>
    </source>
</evidence>
<organism evidence="17 18">
    <name type="scientific">Microcaecilia unicolor</name>
    <dbReference type="NCBI Taxonomy" id="1415580"/>
    <lineage>
        <taxon>Eukaryota</taxon>
        <taxon>Metazoa</taxon>
        <taxon>Chordata</taxon>
        <taxon>Craniata</taxon>
        <taxon>Vertebrata</taxon>
        <taxon>Euteleostomi</taxon>
        <taxon>Amphibia</taxon>
        <taxon>Gymnophiona</taxon>
        <taxon>Siphonopidae</taxon>
        <taxon>Microcaecilia</taxon>
    </lineage>
</organism>
<evidence type="ECO:0000256" key="6">
    <source>
        <dbReference type="ARBA" id="ARBA00022729"/>
    </source>
</evidence>
<keyword evidence="13" id="KW-0395">Inflammatory response</keyword>
<dbReference type="PROSITE" id="PS50104">
    <property type="entry name" value="TIR"/>
    <property type="match status" value="1"/>
</dbReference>
<gene>
    <name evidence="18" type="primary">LOC115476334</name>
</gene>
<evidence type="ECO:0000256" key="11">
    <source>
        <dbReference type="ARBA" id="ARBA00023170"/>
    </source>
</evidence>
<evidence type="ECO:0000256" key="7">
    <source>
        <dbReference type="ARBA" id="ARBA00022737"/>
    </source>
</evidence>
<dbReference type="InParanoid" id="A0A6P7YZ13"/>
<dbReference type="PANTHER" id="PTHR24365">
    <property type="entry name" value="TOLL-LIKE RECEPTOR"/>
    <property type="match status" value="1"/>
</dbReference>
<dbReference type="AlphaFoldDB" id="A0A6P7YZ13"/>
<dbReference type="Gene3D" id="3.80.10.10">
    <property type="entry name" value="Ribonuclease Inhibitor"/>
    <property type="match status" value="6"/>
</dbReference>
<dbReference type="OrthoDB" id="1081807at2759"/>
<sequence length="946" mass="109114">MNGLGFISAVFYFEICFFSGVQSYGFRNCIRNYKNPNSYMCVQRFLQKVDSAVSDLPSDVLYLNVSHNNITQLTRGSFRHLQELVLLRLDFNNLEMIYDGAFENLTSLRTLNISSNTIANLSQGAFRGLGNLSLLLLQNNKLLQIQEGTFHLLESLATLDLSFNLLGNFNDVVHSLSSLKNLRILNLCGNRLSSLEHVAEFPRSLSNLSLCNNNLSVIDSRPDLFGDVRYLDLSYNHIETSTLVKVNLRNVTYLLLANNLGLDIFMVLQSRIINPHNIDYSGLGLNNKHKLSQLCEGLMGKTVQTLSLHNNSIRTLEKDTFTRCPGIKTLDLSRNVLRRIDCLVFVKKRHDLEVLIVEHNLLNRLVSCSRVSLKFKRLRYISLKFNRILTVADAAFSYAPQLQELNLSINSIANLNRSALKHLQKLQILRLDNNLITDLCKESFEDLTSLQILILRNNRVSVIFNQTFYKLEHLYILDLGGNIIKHLNKSSFEGLRNLSKLYLDGNQISKIDDTMFSCVQNSLQVLDLARNYLRYISTRTKMSPFQKMSNLSDLKLQAQQPFGINIIPPSFFKGLTSLQSLFLSRNKLLSIPPDVFDDLSQLRYLSLSDACNGIQNLPAGIFKNLTSLRELNLENIGLRSLTLEVFGNLTQLGSLTLMKNALKIVNSSVMTSLPNLRYLDLRKCPLTCTCQNSWFVGWLNNSKVQIVYPYNHSCEANPQTYISAIDTHICFLDIGQRLFWGTAPALILFMLLPITYRKCYWRIKYNFYIFRSWFNEYWRWKEEEHFKYDAFVSYNSYDEAWVLQELLPNLETNNPSSFRLCLHHRDFELGRDIVDNIVDSIYQSRKTICIISRSYLQSEWCSLEIQLASYRLFDELKDVLVLIFLEKIPDRELSVYHRMRKVMLKKTYINWPLEPEAQKLFWTKIRKALKGSPPSEEDSSQSTIAV</sequence>
<keyword evidence="12" id="KW-0325">Glycoprotein</keyword>
<dbReference type="InterPro" id="IPR032675">
    <property type="entry name" value="LRR_dom_sf"/>
</dbReference>
<evidence type="ECO:0000256" key="4">
    <source>
        <dbReference type="ARBA" id="ARBA00022614"/>
    </source>
</evidence>
<dbReference type="GO" id="GO:0038023">
    <property type="term" value="F:signaling receptor activity"/>
    <property type="evidence" value="ECO:0007669"/>
    <property type="project" value="TreeGrafter"/>
</dbReference>
<dbReference type="SMART" id="SM00255">
    <property type="entry name" value="TIR"/>
    <property type="match status" value="1"/>
</dbReference>
<keyword evidence="8" id="KW-0391">Immunity</keyword>
<evidence type="ECO:0000259" key="16">
    <source>
        <dbReference type="PROSITE" id="PS50104"/>
    </source>
</evidence>
<dbReference type="GO" id="GO:0045087">
    <property type="term" value="P:innate immune response"/>
    <property type="evidence" value="ECO:0007669"/>
    <property type="project" value="UniProtKB-KW"/>
</dbReference>
<dbReference type="InterPro" id="IPR000157">
    <property type="entry name" value="TIR_dom"/>
</dbReference>
<dbReference type="SUPFAM" id="SSF52200">
    <property type="entry name" value="Toll/Interleukin receptor TIR domain"/>
    <property type="match status" value="1"/>
</dbReference>
<feature type="transmembrane region" description="Helical" evidence="14">
    <location>
        <begin position="738"/>
        <end position="756"/>
    </location>
</feature>
<dbReference type="PANTHER" id="PTHR24365:SF545">
    <property type="entry name" value="TOLL-LIKE RECEPTOR 12"/>
    <property type="match status" value="1"/>
</dbReference>
<evidence type="ECO:0000256" key="3">
    <source>
        <dbReference type="ARBA" id="ARBA00022588"/>
    </source>
</evidence>
<evidence type="ECO:0000256" key="10">
    <source>
        <dbReference type="ARBA" id="ARBA00023136"/>
    </source>
</evidence>
<dbReference type="FunFam" id="3.80.10.10:FF:001164">
    <property type="entry name" value="GH01279p"/>
    <property type="match status" value="2"/>
</dbReference>
<dbReference type="SMART" id="SM00369">
    <property type="entry name" value="LRR_TYP"/>
    <property type="match status" value="16"/>
</dbReference>
<dbReference type="InterPro" id="IPR003591">
    <property type="entry name" value="Leu-rich_rpt_typical-subtyp"/>
</dbReference>
<keyword evidence="6 15" id="KW-0732">Signal</keyword>
<dbReference type="GeneID" id="115476334"/>
<evidence type="ECO:0000256" key="12">
    <source>
        <dbReference type="ARBA" id="ARBA00023180"/>
    </source>
</evidence>
<keyword evidence="17" id="KW-1185">Reference proteome</keyword>
<dbReference type="FunFam" id="3.40.50.10140:FF:000001">
    <property type="entry name" value="Toll-like receptor 2"/>
    <property type="match status" value="1"/>
</dbReference>
<keyword evidence="7" id="KW-0677">Repeat</keyword>
<keyword evidence="10 14" id="KW-0472">Membrane</keyword>
<feature type="chain" id="PRO_5027754465" evidence="15">
    <location>
        <begin position="24"/>
        <end position="946"/>
    </location>
</feature>
<proteinExistence type="inferred from homology"/>
<dbReference type="Pfam" id="PF01582">
    <property type="entry name" value="TIR"/>
    <property type="match status" value="1"/>
</dbReference>
<evidence type="ECO:0000256" key="13">
    <source>
        <dbReference type="ARBA" id="ARBA00023198"/>
    </source>
</evidence>
<evidence type="ECO:0000313" key="18">
    <source>
        <dbReference type="RefSeq" id="XP_030068510.1"/>
    </source>
</evidence>
<keyword evidence="3" id="KW-0399">Innate immunity</keyword>
<feature type="domain" description="TIR" evidence="16">
    <location>
        <begin position="786"/>
        <end position="929"/>
    </location>
</feature>
<comment type="similarity">
    <text evidence="2">Belongs to the Toll-like receptor family.</text>
</comment>
<keyword evidence="5 14" id="KW-0812">Transmembrane</keyword>
<keyword evidence="9 14" id="KW-1133">Transmembrane helix</keyword>
<evidence type="ECO:0000256" key="15">
    <source>
        <dbReference type="SAM" id="SignalP"/>
    </source>
</evidence>
<evidence type="ECO:0000313" key="17">
    <source>
        <dbReference type="Proteomes" id="UP000515156"/>
    </source>
</evidence>
<evidence type="ECO:0000256" key="2">
    <source>
        <dbReference type="ARBA" id="ARBA00009634"/>
    </source>
</evidence>
<reference evidence="18" key="1">
    <citation type="submission" date="2025-08" db="UniProtKB">
        <authorList>
            <consortium name="RefSeq"/>
        </authorList>
    </citation>
    <scope>IDENTIFICATION</scope>
</reference>
<name>A0A6P7YZ13_9AMPH</name>